<organism evidence="1">
    <name type="scientific">Arundo donax</name>
    <name type="common">Giant reed</name>
    <name type="synonym">Donax arundinaceus</name>
    <dbReference type="NCBI Taxonomy" id="35708"/>
    <lineage>
        <taxon>Eukaryota</taxon>
        <taxon>Viridiplantae</taxon>
        <taxon>Streptophyta</taxon>
        <taxon>Embryophyta</taxon>
        <taxon>Tracheophyta</taxon>
        <taxon>Spermatophyta</taxon>
        <taxon>Magnoliopsida</taxon>
        <taxon>Liliopsida</taxon>
        <taxon>Poales</taxon>
        <taxon>Poaceae</taxon>
        <taxon>PACMAD clade</taxon>
        <taxon>Arundinoideae</taxon>
        <taxon>Arundineae</taxon>
        <taxon>Arundo</taxon>
    </lineage>
</organism>
<evidence type="ECO:0000313" key="1">
    <source>
        <dbReference type="EMBL" id="JAD22773.1"/>
    </source>
</evidence>
<dbReference type="AlphaFoldDB" id="A0A0A8YBP7"/>
<protein>
    <submittedName>
        <fullName evidence="1">Uncharacterized protein</fullName>
    </submittedName>
</protein>
<name>A0A0A8YBP7_ARUDO</name>
<reference evidence="1" key="2">
    <citation type="journal article" date="2015" name="Data Brief">
        <title>Shoot transcriptome of the giant reed, Arundo donax.</title>
        <authorList>
            <person name="Barrero R.A."/>
            <person name="Guerrero F.D."/>
            <person name="Moolhuijzen P."/>
            <person name="Goolsby J.A."/>
            <person name="Tidwell J."/>
            <person name="Bellgard S.E."/>
            <person name="Bellgard M.I."/>
        </authorList>
    </citation>
    <scope>NUCLEOTIDE SEQUENCE</scope>
    <source>
        <tissue evidence="1">Shoot tissue taken approximately 20 cm above the soil surface</tissue>
    </source>
</reference>
<dbReference type="EMBL" id="GBRH01275122">
    <property type="protein sequence ID" value="JAD22773.1"/>
    <property type="molecule type" value="Transcribed_RNA"/>
</dbReference>
<accession>A0A0A8YBP7</accession>
<proteinExistence type="predicted"/>
<reference evidence="1" key="1">
    <citation type="submission" date="2014-09" db="EMBL/GenBank/DDBJ databases">
        <authorList>
            <person name="Magalhaes I.L.F."/>
            <person name="Oliveira U."/>
            <person name="Santos F.R."/>
            <person name="Vidigal T.H.D.A."/>
            <person name="Brescovit A.D."/>
            <person name="Santos A.J."/>
        </authorList>
    </citation>
    <scope>NUCLEOTIDE SEQUENCE</scope>
    <source>
        <tissue evidence="1">Shoot tissue taken approximately 20 cm above the soil surface</tissue>
    </source>
</reference>
<sequence length="40" mass="4571">MSTICTKIYCRLCPIHQLTRTSIVGFKKFMNSFSTTSRGL</sequence>